<comment type="subcellular location">
    <subcellularLocation>
        <location evidence="1">Cell membrane</location>
        <topology evidence="1">Multi-pass membrane protein</topology>
    </subcellularLocation>
</comment>
<feature type="transmembrane region" description="Helical" evidence="9">
    <location>
        <begin position="218"/>
        <end position="241"/>
    </location>
</feature>
<protein>
    <recommendedName>
        <fullName evidence="8">Permease IIC component</fullName>
    </recommendedName>
</protein>
<feature type="transmembrane region" description="Helical" evidence="9">
    <location>
        <begin position="380"/>
        <end position="408"/>
    </location>
</feature>
<dbReference type="PROSITE" id="PS51105">
    <property type="entry name" value="PTS_EIIC_TYPE_3"/>
    <property type="match status" value="1"/>
</dbReference>
<evidence type="ECO:0000256" key="9">
    <source>
        <dbReference type="SAM" id="Phobius"/>
    </source>
</evidence>
<gene>
    <name evidence="11" type="ORF">HNR75_002362</name>
</gene>
<dbReference type="GO" id="GO:0005886">
    <property type="term" value="C:plasma membrane"/>
    <property type="evidence" value="ECO:0007669"/>
    <property type="project" value="UniProtKB-SubCell"/>
</dbReference>
<sequence length="434" mass="47190">MSHAFFDFIENTISPIAARAGTQRHIMAVRDGFIGAMPFMIVGSFLLVFAFPPFSPETTFGFGQWWLAMSKNYFNEIMTPFNMSMGIMACYISAGIAYNLAQSYKIDAFPCAMLSLMTFLLIAAPMKDGTLPANFLGGTGIFTTIIVGIYVTELMRFLKVRNIGIKLPEQVPEKIRQSFNLLIPALIVILTIYPLNLFMQHQFGMILPDAIMAVFKPLVSAADSLPAILFAVFLAHILWFAGIHGAAIVGGILQPFFLVNLGLNQAALAAGQPLPHTFVEPFWSFFIVLGGSGATLGLVLLYMRSKSAHLRSIGKLGIVPACFNINEPVIFGSPIVMNPVLFFPFVVAPMVNATIAWFAAGSGLIGKVISLVPWTAPAPIGAAWGAGWVVSNGLLVVALIVIDLLIYLPFFKVYEKQLLAQEAENEAEMHAQTA</sequence>
<evidence type="ECO:0000256" key="1">
    <source>
        <dbReference type="ARBA" id="ARBA00004651"/>
    </source>
</evidence>
<feature type="transmembrane region" description="Helical" evidence="9">
    <location>
        <begin position="33"/>
        <end position="51"/>
    </location>
</feature>
<keyword evidence="12" id="KW-1185">Reference proteome</keyword>
<evidence type="ECO:0000256" key="2">
    <source>
        <dbReference type="ARBA" id="ARBA00022448"/>
    </source>
</evidence>
<keyword evidence="6 9" id="KW-1133">Transmembrane helix</keyword>
<accession>A0A841GBA9</accession>
<feature type="domain" description="PTS EIIC type-3" evidence="10">
    <location>
        <begin position="9"/>
        <end position="410"/>
    </location>
</feature>
<reference evidence="11 12" key="1">
    <citation type="submission" date="2020-08" db="EMBL/GenBank/DDBJ databases">
        <title>Genomic Encyclopedia of Type Strains, Phase IV (KMG-IV): sequencing the most valuable type-strain genomes for metagenomic binning, comparative biology and taxonomic classification.</title>
        <authorList>
            <person name="Goeker M."/>
        </authorList>
    </citation>
    <scope>NUCLEOTIDE SEQUENCE [LARGE SCALE GENOMIC DNA]</scope>
    <source>
        <strain evidence="11 12">DSM 22975</strain>
    </source>
</reference>
<dbReference type="GO" id="GO:0009401">
    <property type="term" value="P:phosphoenolpyruvate-dependent sugar phosphotransferase system"/>
    <property type="evidence" value="ECO:0007669"/>
    <property type="project" value="InterPro"/>
</dbReference>
<evidence type="ECO:0000256" key="6">
    <source>
        <dbReference type="ARBA" id="ARBA00022989"/>
    </source>
</evidence>
<keyword evidence="7 8" id="KW-0472">Membrane</keyword>
<dbReference type="InterPro" id="IPR051088">
    <property type="entry name" value="PTS_Sugar-EIIC/EIIB"/>
</dbReference>
<comment type="caution">
    <text evidence="11">The sequence shown here is derived from an EMBL/GenBank/DDBJ whole genome shotgun (WGS) entry which is preliminary data.</text>
</comment>
<dbReference type="InterPro" id="IPR004796">
    <property type="entry name" value="PTS_IIC_cello"/>
</dbReference>
<dbReference type="AlphaFoldDB" id="A0A841GBA9"/>
<dbReference type="Proteomes" id="UP000585721">
    <property type="component" value="Unassembled WGS sequence"/>
</dbReference>
<evidence type="ECO:0000259" key="10">
    <source>
        <dbReference type="PROSITE" id="PS51105"/>
    </source>
</evidence>
<dbReference type="NCBIfam" id="TIGR00410">
    <property type="entry name" value="lacE"/>
    <property type="match status" value="1"/>
</dbReference>
<feature type="transmembrane region" description="Helical" evidence="9">
    <location>
        <begin position="108"/>
        <end position="126"/>
    </location>
</feature>
<comment type="function">
    <text evidence="8">The phosphoenolpyruvate-dependent sugar phosphotransferase system (PTS), a major carbohydrate active -transport system, catalyzes the phosphorylation of incoming sugar substrates concomitant with their translocation across the cell membrane.</text>
</comment>
<evidence type="ECO:0000313" key="11">
    <source>
        <dbReference type="EMBL" id="MBB6056424.1"/>
    </source>
</evidence>
<evidence type="ECO:0000256" key="8">
    <source>
        <dbReference type="PIRNR" id="PIRNR006351"/>
    </source>
</evidence>
<name>A0A841GBA9_9GAMM</name>
<dbReference type="PANTHER" id="PTHR33989">
    <property type="match status" value="1"/>
</dbReference>
<organism evidence="11 12">
    <name type="scientific">Tolumonas osonensis</name>
    <dbReference type="NCBI Taxonomy" id="675874"/>
    <lineage>
        <taxon>Bacteria</taxon>
        <taxon>Pseudomonadati</taxon>
        <taxon>Pseudomonadota</taxon>
        <taxon>Gammaproteobacteria</taxon>
        <taxon>Aeromonadales</taxon>
        <taxon>Aeromonadaceae</taxon>
        <taxon>Tolumonas</taxon>
    </lineage>
</organism>
<keyword evidence="3 8" id="KW-1003">Cell membrane</keyword>
<feature type="transmembrane region" description="Helical" evidence="9">
    <location>
        <begin position="282"/>
        <end position="303"/>
    </location>
</feature>
<proteinExistence type="predicted"/>
<evidence type="ECO:0000256" key="3">
    <source>
        <dbReference type="ARBA" id="ARBA00022475"/>
    </source>
</evidence>
<dbReference type="RefSeq" id="WP_188027157.1">
    <property type="nucleotide sequence ID" value="NZ_JACHGR010000008.1"/>
</dbReference>
<dbReference type="PANTHER" id="PTHR33989:SF4">
    <property type="entry name" value="PTS SYSTEM N,N'-DIACETYLCHITOBIOSE-SPECIFIC EIIC COMPONENT"/>
    <property type="match status" value="1"/>
</dbReference>
<feature type="transmembrane region" description="Helical" evidence="9">
    <location>
        <begin position="248"/>
        <end position="270"/>
    </location>
</feature>
<keyword evidence="2 8" id="KW-0813">Transport</keyword>
<evidence type="ECO:0000256" key="4">
    <source>
        <dbReference type="ARBA" id="ARBA00022597"/>
    </source>
</evidence>
<dbReference type="Pfam" id="PF02378">
    <property type="entry name" value="PTS_EIIC"/>
    <property type="match status" value="1"/>
</dbReference>
<feature type="transmembrane region" description="Helical" evidence="9">
    <location>
        <begin position="179"/>
        <end position="198"/>
    </location>
</feature>
<dbReference type="InterPro" id="IPR003352">
    <property type="entry name" value="PTS_EIIC"/>
</dbReference>
<feature type="transmembrane region" description="Helical" evidence="9">
    <location>
        <begin position="81"/>
        <end position="101"/>
    </location>
</feature>
<feature type="transmembrane region" description="Helical" evidence="9">
    <location>
        <begin position="138"/>
        <end position="158"/>
    </location>
</feature>
<keyword evidence="4 8" id="KW-0762">Sugar transport</keyword>
<evidence type="ECO:0000313" key="12">
    <source>
        <dbReference type="Proteomes" id="UP000585721"/>
    </source>
</evidence>
<dbReference type="GO" id="GO:0008982">
    <property type="term" value="F:protein-N(PI)-phosphohistidine-sugar phosphotransferase activity"/>
    <property type="evidence" value="ECO:0007669"/>
    <property type="project" value="UniProtKB-UniRule"/>
</dbReference>
<evidence type="ECO:0000256" key="5">
    <source>
        <dbReference type="ARBA" id="ARBA00022692"/>
    </source>
</evidence>
<keyword evidence="5 9" id="KW-0812">Transmembrane</keyword>
<dbReference type="EMBL" id="JACHGR010000008">
    <property type="protein sequence ID" value="MBB6056424.1"/>
    <property type="molecule type" value="Genomic_DNA"/>
</dbReference>
<dbReference type="PIRSF" id="PIRSF006351">
    <property type="entry name" value="PTS_EIIC-Cellobiose"/>
    <property type="match status" value="1"/>
</dbReference>
<dbReference type="InterPro" id="IPR004501">
    <property type="entry name" value="PTS_EIIC_3"/>
</dbReference>
<evidence type="ECO:0000256" key="7">
    <source>
        <dbReference type="ARBA" id="ARBA00023136"/>
    </source>
</evidence>